<reference evidence="3" key="1">
    <citation type="journal article" date="2019" name="Int. J. Syst. Evol. Microbiol.">
        <title>The Global Catalogue of Microorganisms (GCM) 10K type strain sequencing project: providing services to taxonomists for standard genome sequencing and annotation.</title>
        <authorList>
            <consortium name="The Broad Institute Genomics Platform"/>
            <consortium name="The Broad Institute Genome Sequencing Center for Infectious Disease"/>
            <person name="Wu L."/>
            <person name="Ma J."/>
        </authorList>
    </citation>
    <scope>NUCLEOTIDE SEQUENCE [LARGE SCALE GENOMIC DNA]</scope>
    <source>
        <strain evidence="3">JCM 18459</strain>
    </source>
</reference>
<evidence type="ECO:0000259" key="1">
    <source>
        <dbReference type="Pfam" id="PF00174"/>
    </source>
</evidence>
<sequence>MNVLELPPGQRAVEGFPRFGVDTRRPPPRAPDGAVVELTGPFARRVVLDGATLAGLPRREVEAAFHCVAGWSALGLRWEGVRVRDVWEQVVAPALVAEAEVRWLVLVGRDGYRSIVRLDDALADDVLLADRLDGAPLPPEHGAPLRLVSPGQYGYVNTKHLCRIELHRREPVAFLHPARAVQWALMAVRPHPRARVAHEERHRFVPGPVARRLYRLVRLPAARLRE</sequence>
<dbReference type="InterPro" id="IPR036374">
    <property type="entry name" value="OxRdtase_Mopterin-bd_sf"/>
</dbReference>
<dbReference type="Gene3D" id="3.90.420.10">
    <property type="entry name" value="Oxidoreductase, molybdopterin-binding domain"/>
    <property type="match status" value="1"/>
</dbReference>
<dbReference type="Proteomes" id="UP001500221">
    <property type="component" value="Unassembled WGS sequence"/>
</dbReference>
<dbReference type="PANTHER" id="PTHR43032">
    <property type="entry name" value="PROTEIN-METHIONINE-SULFOXIDE REDUCTASE"/>
    <property type="match status" value="1"/>
</dbReference>
<name>A0ABP9Q2E3_9ACTN</name>
<evidence type="ECO:0000313" key="2">
    <source>
        <dbReference type="EMBL" id="GAA5155672.1"/>
    </source>
</evidence>
<dbReference type="InterPro" id="IPR000572">
    <property type="entry name" value="OxRdtase_Mopterin-bd_dom"/>
</dbReference>
<evidence type="ECO:0000313" key="3">
    <source>
        <dbReference type="Proteomes" id="UP001500221"/>
    </source>
</evidence>
<keyword evidence="3" id="KW-1185">Reference proteome</keyword>
<proteinExistence type="predicted"/>
<dbReference type="SUPFAM" id="SSF56524">
    <property type="entry name" value="Oxidoreductase molybdopterin-binding domain"/>
    <property type="match status" value="1"/>
</dbReference>
<protein>
    <recommendedName>
        <fullName evidence="1">Oxidoreductase molybdopterin-binding domain-containing protein</fullName>
    </recommendedName>
</protein>
<organism evidence="2 3">
    <name type="scientific">Nocardioides marinquilinus</name>
    <dbReference type="NCBI Taxonomy" id="1210400"/>
    <lineage>
        <taxon>Bacteria</taxon>
        <taxon>Bacillati</taxon>
        <taxon>Actinomycetota</taxon>
        <taxon>Actinomycetes</taxon>
        <taxon>Propionibacteriales</taxon>
        <taxon>Nocardioidaceae</taxon>
        <taxon>Nocardioides</taxon>
    </lineage>
</organism>
<dbReference type="Pfam" id="PF00174">
    <property type="entry name" value="Oxidored_molyb"/>
    <property type="match status" value="1"/>
</dbReference>
<feature type="domain" description="Oxidoreductase molybdopterin-binding" evidence="1">
    <location>
        <begin position="35"/>
        <end position="171"/>
    </location>
</feature>
<dbReference type="EMBL" id="BAABKG010000006">
    <property type="protein sequence ID" value="GAA5155672.1"/>
    <property type="molecule type" value="Genomic_DNA"/>
</dbReference>
<comment type="caution">
    <text evidence="2">The sequence shown here is derived from an EMBL/GenBank/DDBJ whole genome shotgun (WGS) entry which is preliminary data.</text>
</comment>
<accession>A0ABP9Q2E3</accession>
<gene>
    <name evidence="2" type="ORF">GCM10023340_41530</name>
</gene>